<evidence type="ECO:0000313" key="15">
    <source>
        <dbReference type="EMBL" id="KWZ79734.1"/>
    </source>
</evidence>
<comment type="pathway">
    <text evidence="3 13">Amino-acid degradation; L-threonine degradation via propanoate pathway; propanoate from L-threonine: step 1/4.</text>
</comment>
<evidence type="ECO:0000256" key="11">
    <source>
        <dbReference type="ARBA" id="ARBA00025527"/>
    </source>
</evidence>
<dbReference type="UniPathway" id="UPA00052">
    <property type="reaction ID" value="UER00507"/>
</dbReference>
<dbReference type="FunFam" id="3.40.50.1100:FF:000007">
    <property type="entry name" value="L-threonine dehydratase catabolic TdcB"/>
    <property type="match status" value="1"/>
</dbReference>
<dbReference type="GO" id="GO:0070689">
    <property type="term" value="P:L-threonine catabolic process to propionate"/>
    <property type="evidence" value="ECO:0007669"/>
    <property type="project" value="UniProtKB-UniPathway"/>
</dbReference>
<dbReference type="GO" id="GO:0000166">
    <property type="term" value="F:nucleotide binding"/>
    <property type="evidence" value="ECO:0007669"/>
    <property type="project" value="UniProtKB-KW"/>
</dbReference>
<evidence type="ECO:0000256" key="1">
    <source>
        <dbReference type="ARBA" id="ARBA00001274"/>
    </source>
</evidence>
<comment type="function">
    <text evidence="11 13">Catalyzes the anaerobic formation of alpha-ketobutyrate and ammonia from threonine in a two-step reaction. The first step involved a dehydration of threonine and a production of enamine intermediates (aminocrotonate), which tautomerizes to its imine form (iminobutyrate). Both intermediates are unstable and short-lived. The second step is the nonenzymatic hydrolysis of the enamine/imine intermediates to form 2-ketobutyrate and free ammonia. In the low water environment of the cell, the second step is accelerated by RidA.</text>
</comment>
<dbReference type="SUPFAM" id="SSF53686">
    <property type="entry name" value="Tryptophan synthase beta subunit-like PLP-dependent enzymes"/>
    <property type="match status" value="1"/>
</dbReference>
<name>A0A133KJR8_HEYCO</name>
<dbReference type="InterPro" id="IPR050147">
    <property type="entry name" value="Ser/Thr_Dehydratase"/>
</dbReference>
<comment type="similarity">
    <text evidence="4 13">Belongs to the serine/threonine dehydratase family.</text>
</comment>
<sequence>MKFQNLKRLKTQECDKNNGDFLQTKDIVAAFENLLPVVHRTPLNESATFNEMAGTRLYFKMENLQRTGSFKIRGALNKITNLTGDARKNGVIAASAGNHAQGVAFSATKQGLKAKIYMPEKTPLAKVLATKAYGAEVVLTGESFQEAYEAAVLDQQITGATFIHPFDDYEVMAGQGTIALEMIQQCADLDTVVIPVGGGGLIAGMACLLKNYDPKIRVIGVQSEGAPAAYNRFKGMGNSQLEHVSGIADGILVKETGQLTFPLISKYVDDVVTVSDEDIATAIIYMLEREKMFVEGAGAAAFAAVLSGKAGVSGKHVGIVVSGGNADLDKISHFKRLATAGKKKHRVVSL</sequence>
<evidence type="ECO:0000256" key="6">
    <source>
        <dbReference type="ARBA" id="ARBA00012096"/>
    </source>
</evidence>
<keyword evidence="8" id="KW-0021">Allosteric enzyme</keyword>
<evidence type="ECO:0000256" key="5">
    <source>
        <dbReference type="ARBA" id="ARBA00011447"/>
    </source>
</evidence>
<dbReference type="RefSeq" id="WP_026684364.1">
    <property type="nucleotide sequence ID" value="NZ_CP025437.1"/>
</dbReference>
<comment type="subunit">
    <text evidence="5 13">In the native structure, TdcB is in a dimeric form, whereas in the TdcB-AMP complex, it exists in a tetrameric form (dimer of dimers).</text>
</comment>
<dbReference type="EC" id="4.3.1.19" evidence="6 13"/>
<evidence type="ECO:0000256" key="4">
    <source>
        <dbReference type="ARBA" id="ARBA00010869"/>
    </source>
</evidence>
<evidence type="ECO:0000256" key="9">
    <source>
        <dbReference type="ARBA" id="ARBA00022898"/>
    </source>
</evidence>
<dbReference type="Gene3D" id="3.40.50.1100">
    <property type="match status" value="2"/>
</dbReference>
<evidence type="ECO:0000256" key="3">
    <source>
        <dbReference type="ARBA" id="ARBA00004958"/>
    </source>
</evidence>
<keyword evidence="9 13" id="KW-0663">Pyridoxal phosphate</keyword>
<gene>
    <name evidence="15" type="ORF">HMPREF3213_02510</name>
</gene>
<comment type="caution">
    <text evidence="15">The sequence shown here is derived from an EMBL/GenBank/DDBJ whole genome shotgun (WGS) entry which is preliminary data.</text>
</comment>
<evidence type="ECO:0000256" key="10">
    <source>
        <dbReference type="ARBA" id="ARBA00023239"/>
    </source>
</evidence>
<dbReference type="NCBIfam" id="TIGR01127">
    <property type="entry name" value="ilvA_1Cterm"/>
    <property type="match status" value="1"/>
</dbReference>
<evidence type="ECO:0000256" key="13">
    <source>
        <dbReference type="RuleBase" id="RU363083"/>
    </source>
</evidence>
<dbReference type="GO" id="GO:0006565">
    <property type="term" value="P:L-serine catabolic process"/>
    <property type="evidence" value="ECO:0007669"/>
    <property type="project" value="TreeGrafter"/>
</dbReference>
<evidence type="ECO:0000256" key="7">
    <source>
        <dbReference type="ARBA" id="ARBA00022248"/>
    </source>
</evidence>
<evidence type="ECO:0000256" key="8">
    <source>
        <dbReference type="ARBA" id="ARBA00022533"/>
    </source>
</evidence>
<dbReference type="InterPro" id="IPR001926">
    <property type="entry name" value="TrpB-like_PALP"/>
</dbReference>
<comment type="cofactor">
    <cofactor evidence="2 13">
        <name>pyridoxal 5'-phosphate</name>
        <dbReference type="ChEBI" id="CHEBI:597326"/>
    </cofactor>
</comment>
<dbReference type="PANTHER" id="PTHR48078:SF6">
    <property type="entry name" value="L-THREONINE DEHYDRATASE CATABOLIC TDCB"/>
    <property type="match status" value="1"/>
</dbReference>
<reference evidence="16" key="1">
    <citation type="submission" date="2016-01" db="EMBL/GenBank/DDBJ databases">
        <authorList>
            <person name="Mitreva M."/>
            <person name="Pepin K.H."/>
            <person name="Mihindukulasuriya K.A."/>
            <person name="Fulton R."/>
            <person name="Fronick C."/>
            <person name="O'Laughlin M."/>
            <person name="Miner T."/>
            <person name="Herter B."/>
            <person name="Rosa B.A."/>
            <person name="Cordes M."/>
            <person name="Tomlinson C."/>
            <person name="Wollam A."/>
            <person name="Palsikar V.B."/>
            <person name="Mardis E.R."/>
            <person name="Wilson R.K."/>
        </authorList>
    </citation>
    <scope>NUCLEOTIDE SEQUENCE [LARGE SCALE GENOMIC DNA]</scope>
    <source>
        <strain evidence="16">GED7749B</strain>
    </source>
</reference>
<evidence type="ECO:0000256" key="12">
    <source>
        <dbReference type="ARBA" id="ARBA00031427"/>
    </source>
</evidence>
<dbReference type="GO" id="GO:0030170">
    <property type="term" value="F:pyridoxal phosphate binding"/>
    <property type="evidence" value="ECO:0007669"/>
    <property type="project" value="InterPro"/>
</dbReference>
<dbReference type="PROSITE" id="PS00165">
    <property type="entry name" value="DEHYDRATASE_SER_THR"/>
    <property type="match status" value="1"/>
</dbReference>
<feature type="domain" description="Tryptophan synthase beta chain-like PALP" evidence="14">
    <location>
        <begin position="36"/>
        <end position="323"/>
    </location>
</feature>
<dbReference type="CDD" id="cd01562">
    <property type="entry name" value="Thr-dehyd"/>
    <property type="match status" value="1"/>
</dbReference>
<dbReference type="InterPro" id="IPR036052">
    <property type="entry name" value="TrpB-like_PALP_sf"/>
</dbReference>
<dbReference type="PATRIC" id="fig|1398.22.peg.2511"/>
<evidence type="ECO:0000259" key="14">
    <source>
        <dbReference type="Pfam" id="PF00291"/>
    </source>
</evidence>
<evidence type="ECO:0000313" key="16">
    <source>
        <dbReference type="Proteomes" id="UP000070376"/>
    </source>
</evidence>
<dbReference type="GO" id="GO:0004794">
    <property type="term" value="F:threonine deaminase activity"/>
    <property type="evidence" value="ECO:0007669"/>
    <property type="project" value="UniProtKB-EC"/>
</dbReference>
<dbReference type="AlphaFoldDB" id="A0A133KJR8"/>
<keyword evidence="13" id="KW-0547">Nucleotide-binding</keyword>
<keyword evidence="10 13" id="KW-0456">Lyase</keyword>
<dbReference type="Proteomes" id="UP000070376">
    <property type="component" value="Unassembled WGS sequence"/>
</dbReference>
<comment type="catalytic activity">
    <reaction evidence="1 13">
        <text>L-threonine = 2-oxobutanoate + NH4(+)</text>
        <dbReference type="Rhea" id="RHEA:22108"/>
        <dbReference type="ChEBI" id="CHEBI:16763"/>
        <dbReference type="ChEBI" id="CHEBI:28938"/>
        <dbReference type="ChEBI" id="CHEBI:57926"/>
        <dbReference type="EC" id="4.3.1.19"/>
    </reaction>
</comment>
<dbReference type="PANTHER" id="PTHR48078">
    <property type="entry name" value="THREONINE DEHYDRATASE, MITOCHONDRIAL-RELATED"/>
    <property type="match status" value="1"/>
</dbReference>
<dbReference type="GO" id="GO:0009097">
    <property type="term" value="P:isoleucine biosynthetic process"/>
    <property type="evidence" value="ECO:0007669"/>
    <property type="project" value="TreeGrafter"/>
</dbReference>
<dbReference type="GO" id="GO:0003941">
    <property type="term" value="F:L-serine ammonia-lyase activity"/>
    <property type="evidence" value="ECO:0007669"/>
    <property type="project" value="TreeGrafter"/>
</dbReference>
<dbReference type="InterPro" id="IPR000634">
    <property type="entry name" value="Ser/Thr_deHydtase_PyrdxlP-BS"/>
</dbReference>
<dbReference type="Pfam" id="PF00291">
    <property type="entry name" value="PALP"/>
    <property type="match status" value="1"/>
</dbReference>
<accession>A0A133KJR8</accession>
<protein>
    <recommendedName>
        <fullName evidence="7 13">L-threonine dehydratase catabolic TdcB</fullName>
        <ecNumber evidence="6 13">4.3.1.19</ecNumber>
    </recommendedName>
    <alternativeName>
        <fullName evidence="12 13">Threonine deaminase</fullName>
    </alternativeName>
</protein>
<proteinExistence type="inferred from homology"/>
<evidence type="ECO:0000256" key="2">
    <source>
        <dbReference type="ARBA" id="ARBA00001933"/>
    </source>
</evidence>
<dbReference type="InterPro" id="IPR005789">
    <property type="entry name" value="Thr_deHydtase_catblc"/>
</dbReference>
<organism evidence="15 16">
    <name type="scientific">Heyndrickxia coagulans</name>
    <name type="common">Weizmannia coagulans</name>
    <dbReference type="NCBI Taxonomy" id="1398"/>
    <lineage>
        <taxon>Bacteria</taxon>
        <taxon>Bacillati</taxon>
        <taxon>Bacillota</taxon>
        <taxon>Bacilli</taxon>
        <taxon>Bacillales</taxon>
        <taxon>Bacillaceae</taxon>
        <taxon>Heyndrickxia</taxon>
    </lineage>
</organism>
<dbReference type="EMBL" id="LRPN01000109">
    <property type="protein sequence ID" value="KWZ79734.1"/>
    <property type="molecule type" value="Genomic_DNA"/>
</dbReference>